<dbReference type="GO" id="GO:0006629">
    <property type="term" value="P:lipid metabolic process"/>
    <property type="evidence" value="ECO:0007669"/>
    <property type="project" value="InterPro"/>
</dbReference>
<dbReference type="InParanoid" id="A0A059C3F7"/>
<dbReference type="InterPro" id="IPR029058">
    <property type="entry name" value="AB_hydrolase_fold"/>
</dbReference>
<proteinExistence type="predicted"/>
<dbReference type="OMA" id="HAICEWW"/>
<gene>
    <name evidence="3" type="ORF">EUGRSUZ_E00876</name>
</gene>
<dbReference type="STRING" id="71139.A0A059C3F7"/>
<dbReference type="PANTHER" id="PTHR31479:SF2">
    <property type="entry name" value="ALPHA_BETA-HYDROLASES SUPERFAMILY PROTEIN"/>
    <property type="match status" value="1"/>
</dbReference>
<feature type="domain" description="Fungal lipase-type" evidence="2">
    <location>
        <begin position="139"/>
        <end position="182"/>
    </location>
</feature>
<dbReference type="EMBL" id="KK198757">
    <property type="protein sequence ID" value="KCW72430.1"/>
    <property type="molecule type" value="Genomic_DNA"/>
</dbReference>
<dbReference type="KEGG" id="egr:120285909"/>
<reference evidence="3" key="1">
    <citation type="submission" date="2013-07" db="EMBL/GenBank/DDBJ databases">
        <title>The genome of Eucalyptus grandis.</title>
        <authorList>
            <person name="Schmutz J."/>
            <person name="Hayes R."/>
            <person name="Myburg A."/>
            <person name="Tuskan G."/>
            <person name="Grattapaglia D."/>
            <person name="Rokhsar D.S."/>
        </authorList>
    </citation>
    <scope>NUCLEOTIDE SEQUENCE</scope>
    <source>
        <tissue evidence="3">Leaf extractions</tissue>
    </source>
</reference>
<dbReference type="eggNOG" id="ENOG502ST7V">
    <property type="taxonomic scope" value="Eukaryota"/>
</dbReference>
<dbReference type="Pfam" id="PF01764">
    <property type="entry name" value="Lipase_3"/>
    <property type="match status" value="1"/>
</dbReference>
<evidence type="ECO:0000313" key="3">
    <source>
        <dbReference type="EMBL" id="KCW72430.1"/>
    </source>
</evidence>
<evidence type="ECO:0000259" key="2">
    <source>
        <dbReference type="Pfam" id="PF01764"/>
    </source>
</evidence>
<protein>
    <recommendedName>
        <fullName evidence="2">Fungal lipase-type domain-containing protein</fullName>
    </recommendedName>
</protein>
<dbReference type="OrthoDB" id="1683975at2759"/>
<evidence type="ECO:0000256" key="1">
    <source>
        <dbReference type="ARBA" id="ARBA00022801"/>
    </source>
</evidence>
<keyword evidence="1" id="KW-0378">Hydrolase</keyword>
<dbReference type="SUPFAM" id="SSF53474">
    <property type="entry name" value="alpha/beta-Hydrolases"/>
    <property type="match status" value="1"/>
</dbReference>
<dbReference type="Gene3D" id="3.40.50.1820">
    <property type="entry name" value="alpha/beta hydrolase"/>
    <property type="match status" value="1"/>
</dbReference>
<dbReference type="GO" id="GO:0016787">
    <property type="term" value="F:hydrolase activity"/>
    <property type="evidence" value="ECO:0007669"/>
    <property type="project" value="UniProtKB-KW"/>
</dbReference>
<name>A0A059C3F7_EUCGR</name>
<dbReference type="PANTHER" id="PTHR31479">
    <property type="entry name" value="ALPHA/BETA-HYDROLASES SUPERFAMILY PROTEIN"/>
    <property type="match status" value="1"/>
</dbReference>
<dbReference type="InterPro" id="IPR002921">
    <property type="entry name" value="Fungal_lipase-type"/>
</dbReference>
<dbReference type="Gramene" id="KCW72430">
    <property type="protein sequence ID" value="KCW72430"/>
    <property type="gene ID" value="EUGRSUZ_E00876"/>
</dbReference>
<organism evidence="3">
    <name type="scientific">Eucalyptus grandis</name>
    <name type="common">Flooded gum</name>
    <dbReference type="NCBI Taxonomy" id="71139"/>
    <lineage>
        <taxon>Eukaryota</taxon>
        <taxon>Viridiplantae</taxon>
        <taxon>Streptophyta</taxon>
        <taxon>Embryophyta</taxon>
        <taxon>Tracheophyta</taxon>
        <taxon>Spermatophyta</taxon>
        <taxon>Magnoliopsida</taxon>
        <taxon>eudicotyledons</taxon>
        <taxon>Gunneridae</taxon>
        <taxon>Pentapetalae</taxon>
        <taxon>rosids</taxon>
        <taxon>malvids</taxon>
        <taxon>Myrtales</taxon>
        <taxon>Myrtaceae</taxon>
        <taxon>Myrtoideae</taxon>
        <taxon>Eucalypteae</taxon>
        <taxon>Eucalyptus</taxon>
    </lineage>
</organism>
<accession>A0A059C3F7</accession>
<dbReference type="AlphaFoldDB" id="A0A059C3F7"/>
<sequence length="343" mass="37951">MATKDQIFHLLGPSGLTGINWKNVDHVRKVVASLVQGAYVLEQDRQGKREGSQALAPPWWETFGFQLKRILVDKADPSIFGAIFEYKPPPSSCNHSADGPRFVVAFRGTLIEDESFVQDINLDLQFFRNELHSSSRCKTAMQAVENVVATAVDSRVWLAGHSLGSAIALLVGKNMAKRGSKLESFLFNPPYVSAPIESIKSQKLKQAIQVGICVATFVGALANRSVEELNPSADSFAALSRWVPRLFVNAVDYVSSGYISYFERQAGMQNMGARAIQRVVSQHTLGSLFLSENGTQAEPLHLIPSADLTINLNPPNEFVKAHAICEWWNPDLKLQSKVYKYDN</sequence>